<dbReference type="InterPro" id="IPR038052">
    <property type="entry name" value="Chaperonin_RbcX_sf"/>
</dbReference>
<dbReference type="GO" id="GO:0005737">
    <property type="term" value="C:cytoplasm"/>
    <property type="evidence" value="ECO:0007669"/>
    <property type="project" value="UniProtKB-SubCell"/>
</dbReference>
<keyword evidence="7" id="KW-1283">Bacterial microcompartment</keyword>
<dbReference type="InterPro" id="IPR046381">
    <property type="entry name" value="RbcX"/>
</dbReference>
<evidence type="ECO:0000256" key="3">
    <source>
        <dbReference type="ARBA" id="ARBA00023186"/>
    </source>
</evidence>
<evidence type="ECO:0000256" key="2">
    <source>
        <dbReference type="ARBA" id="ARBA00022531"/>
    </source>
</evidence>
<organism evidence="10">
    <name type="scientific">Mastigocladus sp. FACHB-785</name>
    <dbReference type="NCBI Taxonomy" id="1735368"/>
    <lineage>
        <taxon>Bacteria</taxon>
        <taxon>Bacillati</taxon>
        <taxon>Cyanobacteriota</taxon>
        <taxon>Cyanophyceae</taxon>
        <taxon>Nostocales</taxon>
        <taxon>Hapalosiphonaceae</taxon>
        <taxon>Mastigocladus</taxon>
    </lineage>
</organism>
<keyword evidence="4 8" id="KW-0120">Carbon dioxide fixation</keyword>
<gene>
    <name evidence="8 10" type="primary">rbcX</name>
</gene>
<comment type="subcellular location">
    <subcellularLocation>
        <location evidence="8">Carboxysome</location>
    </subcellularLocation>
    <subcellularLocation>
        <location evidence="8">Cytoplasm</location>
    </subcellularLocation>
    <text evidence="8">Most protein is cytoplasmic, but some is in the carboxysome.</text>
</comment>
<comment type="function">
    <text evidence="8">An RbcL-specific chaperone. The central cleft of the RbcX homodimer (RbcX2) binds the C-terminus of an RbcL monomer, stabilizing the C-terminus and probably preventing its reassociation with chaperonin GroEL-ES. At the same time the peripheral region of RbcX2 binds a second RbcL monomer, bridging the RbcL homodimers in the correct orientation. The RbcX2(2)-bound RbcL dimers then assemble into the RbcL8 core (RbcL8-(RbcX2)8). RbcS binding triggers the release of RbcX2.</text>
</comment>
<dbReference type="GO" id="GO:0110102">
    <property type="term" value="P:ribulose bisphosphate carboxylase complex assembly"/>
    <property type="evidence" value="ECO:0007669"/>
    <property type="project" value="UniProtKB-UniRule"/>
</dbReference>
<dbReference type="InterPro" id="IPR003435">
    <property type="entry name" value="Chaperonin_RcbX"/>
</dbReference>
<dbReference type="Gene3D" id="1.10.1200.210">
    <property type="entry name" value="Chaperonin-like RbcX"/>
    <property type="match status" value="1"/>
</dbReference>
<evidence type="ECO:0000256" key="7">
    <source>
        <dbReference type="ARBA" id="ARBA00024446"/>
    </source>
</evidence>
<dbReference type="PANTHER" id="PTHR33791">
    <property type="entry name" value="CHAPERONIN-LIKE RBCX PROTEIN 1, CHLOROPLASTIC"/>
    <property type="match status" value="1"/>
</dbReference>
<evidence type="ECO:0000256" key="5">
    <source>
        <dbReference type="ARBA" id="ARBA00023669"/>
    </source>
</evidence>
<evidence type="ECO:0000256" key="1">
    <source>
        <dbReference type="ARBA" id="ARBA00022490"/>
    </source>
</evidence>
<protein>
    <recommendedName>
        <fullName evidence="6 8">RuBisCO chaperone RbcX</fullName>
    </recommendedName>
</protein>
<comment type="similarity">
    <text evidence="8">Belongs to the RbcX family.</text>
</comment>
<dbReference type="EMBL" id="KT868725">
    <property type="protein sequence ID" value="AOT85712.1"/>
    <property type="molecule type" value="Genomic_DNA"/>
</dbReference>
<reference evidence="10" key="1">
    <citation type="submission" date="2015-09" db="EMBL/GenBank/DDBJ databases">
        <title>Phenotype diversity and phylogeny of Stigonema-species (Cyanoprokaryota) from China.</title>
        <authorList>
            <person name="Song G."/>
        </authorList>
    </citation>
    <scope>NUCLEOTIDE SEQUENCE</scope>
    <source>
        <strain evidence="10">FACHB-785</strain>
    </source>
</reference>
<dbReference type="GO" id="GO:0015977">
    <property type="term" value="P:carbon fixation"/>
    <property type="evidence" value="ECO:0007669"/>
    <property type="project" value="UniProtKB-UniRule"/>
</dbReference>
<evidence type="ECO:0000313" key="10">
    <source>
        <dbReference type="EMBL" id="AOT85714.1"/>
    </source>
</evidence>
<comment type="subunit">
    <text evidence="8">Homodimer. Interacts with the exposed C-terminal peptide of RbcL via its central cleft, contacts a second RbcL monomer via its peripheral polar surface.</text>
</comment>
<comment type="domain">
    <text evidence="8">The homodimer has 2 functional domains, a central cleft essential for production of soluble RbcL in which the RbcL peptide binds, and a polar surface which plays a role in correct RbcL subunit arrangement.</text>
</comment>
<dbReference type="GO" id="GO:0044183">
    <property type="term" value="F:protein folding chaperone"/>
    <property type="evidence" value="ECO:0007669"/>
    <property type="project" value="InterPro"/>
</dbReference>
<dbReference type="PANTHER" id="PTHR33791:SF1">
    <property type="entry name" value="RUBISCO CHAPERONE RBCX"/>
    <property type="match status" value="1"/>
</dbReference>
<dbReference type="Pfam" id="PF02341">
    <property type="entry name" value="RbcX"/>
    <property type="match status" value="1"/>
</dbReference>
<evidence type="ECO:0000256" key="8">
    <source>
        <dbReference type="HAMAP-Rule" id="MF_00855"/>
    </source>
</evidence>
<sequence length="132" mass="15223">MNIKQIAKDTAKTLQSYLTYQALRTVLAQINETNPPLALWLQRFSAGKTQDGEAYLRELFQEKPDLALRIMIVREHIAEQVAEYLPEMVMTGIQQANTEHRRQHLERITQINLTNPSSETEQQTTSEPNSEQ</sequence>
<dbReference type="NCBIfam" id="NF047598">
    <property type="entry name" value="ChaprRbcXCyano"/>
    <property type="match status" value="1"/>
</dbReference>
<dbReference type="GO" id="GO:0031470">
    <property type="term" value="C:carboxysome"/>
    <property type="evidence" value="ECO:0007669"/>
    <property type="project" value="UniProtKB-SubCell"/>
</dbReference>
<feature type="region of interest" description="Disordered" evidence="9">
    <location>
        <begin position="112"/>
        <end position="132"/>
    </location>
</feature>
<accession>A0A1D8GZN7</accession>
<dbReference type="EMBL" id="KT868726">
    <property type="protein sequence ID" value="AOT85714.1"/>
    <property type="molecule type" value="Genomic_DNA"/>
</dbReference>
<dbReference type="SUPFAM" id="SSF158615">
    <property type="entry name" value="RbcX-like"/>
    <property type="match status" value="1"/>
</dbReference>
<proteinExistence type="inferred from homology"/>
<evidence type="ECO:0000256" key="9">
    <source>
        <dbReference type="SAM" id="MobiDB-lite"/>
    </source>
</evidence>
<keyword evidence="5 8" id="KW-1282">Carboxysome</keyword>
<keyword evidence="2 8" id="KW-0602">Photosynthesis</keyword>
<dbReference type="GO" id="GO:0015979">
    <property type="term" value="P:photosynthesis"/>
    <property type="evidence" value="ECO:0007669"/>
    <property type="project" value="UniProtKB-KW"/>
</dbReference>
<dbReference type="HAMAP" id="MF_00855">
    <property type="entry name" value="RbcX"/>
    <property type="match status" value="1"/>
</dbReference>
<evidence type="ECO:0000256" key="6">
    <source>
        <dbReference type="ARBA" id="ARBA00023866"/>
    </source>
</evidence>
<name>A0A1D8GZN7_9CYAN</name>
<evidence type="ECO:0000256" key="4">
    <source>
        <dbReference type="ARBA" id="ARBA00023300"/>
    </source>
</evidence>
<dbReference type="AlphaFoldDB" id="A0A1D8GZN7"/>
<keyword evidence="3 8" id="KW-0143">Chaperone</keyword>
<keyword evidence="1 8" id="KW-0963">Cytoplasm</keyword>